<dbReference type="Proteomes" id="UP001552479">
    <property type="component" value="Unassembled WGS sequence"/>
</dbReference>
<dbReference type="PANTHER" id="PTHR23028:SF53">
    <property type="entry name" value="ACYL_TRANSF_3 DOMAIN-CONTAINING PROTEIN"/>
    <property type="match status" value="1"/>
</dbReference>
<dbReference type="EMBL" id="JBFASG010000018">
    <property type="protein sequence ID" value="MEV4924901.1"/>
    <property type="molecule type" value="Genomic_DNA"/>
</dbReference>
<dbReference type="Pfam" id="PF01757">
    <property type="entry name" value="Acyl_transf_3"/>
    <property type="match status" value="1"/>
</dbReference>
<protein>
    <submittedName>
        <fullName evidence="3">Acyltransferase</fullName>
        <ecNumber evidence="3">2.3.-.-</ecNumber>
    </submittedName>
</protein>
<organism evidence="3 4">
    <name type="scientific">Streptomyces roseoverticillatus</name>
    <dbReference type="NCBI Taxonomy" id="66429"/>
    <lineage>
        <taxon>Bacteria</taxon>
        <taxon>Bacillati</taxon>
        <taxon>Actinomycetota</taxon>
        <taxon>Actinomycetes</taxon>
        <taxon>Kitasatosporales</taxon>
        <taxon>Streptomycetaceae</taxon>
        <taxon>Streptomyces</taxon>
    </lineage>
</organism>
<feature type="transmembrane region" description="Helical" evidence="1">
    <location>
        <begin position="173"/>
        <end position="191"/>
    </location>
</feature>
<comment type="caution">
    <text evidence="3">The sequence shown here is derived from an EMBL/GenBank/DDBJ whole genome shotgun (WGS) entry which is preliminary data.</text>
</comment>
<feature type="transmembrane region" description="Helical" evidence="1">
    <location>
        <begin position="226"/>
        <end position="248"/>
    </location>
</feature>
<evidence type="ECO:0000313" key="4">
    <source>
        <dbReference type="Proteomes" id="UP001552479"/>
    </source>
</evidence>
<evidence type="ECO:0000259" key="2">
    <source>
        <dbReference type="Pfam" id="PF01757"/>
    </source>
</evidence>
<keyword evidence="1" id="KW-0812">Transmembrane</keyword>
<feature type="transmembrane region" description="Helical" evidence="1">
    <location>
        <begin position="324"/>
        <end position="343"/>
    </location>
</feature>
<feature type="transmembrane region" description="Helical" evidence="1">
    <location>
        <begin position="102"/>
        <end position="120"/>
    </location>
</feature>
<gene>
    <name evidence="3" type="ORF">AB0L03_19020</name>
</gene>
<dbReference type="InterPro" id="IPR050879">
    <property type="entry name" value="Acyltransferase_3"/>
</dbReference>
<dbReference type="GO" id="GO:0016746">
    <property type="term" value="F:acyltransferase activity"/>
    <property type="evidence" value="ECO:0007669"/>
    <property type="project" value="UniProtKB-KW"/>
</dbReference>
<keyword evidence="3" id="KW-0808">Transferase</keyword>
<feature type="transmembrane region" description="Helical" evidence="1">
    <location>
        <begin position="61"/>
        <end position="81"/>
    </location>
</feature>
<keyword evidence="3" id="KW-0012">Acyltransferase</keyword>
<evidence type="ECO:0000256" key="1">
    <source>
        <dbReference type="SAM" id="Phobius"/>
    </source>
</evidence>
<feature type="transmembrane region" description="Helical" evidence="1">
    <location>
        <begin position="197"/>
        <end position="219"/>
    </location>
</feature>
<feature type="domain" description="Acyltransferase 3" evidence="2">
    <location>
        <begin position="20"/>
        <end position="340"/>
    </location>
</feature>
<dbReference type="InterPro" id="IPR002656">
    <property type="entry name" value="Acyl_transf_3_dom"/>
</dbReference>
<reference evidence="3 4" key="1">
    <citation type="submission" date="2024-06" db="EMBL/GenBank/DDBJ databases">
        <title>The Natural Products Discovery Center: Release of the First 8490 Sequenced Strains for Exploring Actinobacteria Biosynthetic Diversity.</title>
        <authorList>
            <person name="Kalkreuter E."/>
            <person name="Kautsar S.A."/>
            <person name="Yang D."/>
            <person name="Bader C.D."/>
            <person name="Teijaro C.N."/>
            <person name="Fluegel L."/>
            <person name="Davis C.M."/>
            <person name="Simpson J.R."/>
            <person name="Lauterbach L."/>
            <person name="Steele A.D."/>
            <person name="Gui C."/>
            <person name="Meng S."/>
            <person name="Li G."/>
            <person name="Viehrig K."/>
            <person name="Ye F."/>
            <person name="Su P."/>
            <person name="Kiefer A.F."/>
            <person name="Nichols A."/>
            <person name="Cepeda A.J."/>
            <person name="Yan W."/>
            <person name="Fan B."/>
            <person name="Jiang Y."/>
            <person name="Adhikari A."/>
            <person name="Zheng C.-J."/>
            <person name="Schuster L."/>
            <person name="Cowan T.M."/>
            <person name="Smanski M.J."/>
            <person name="Chevrette M.G."/>
            <person name="De Carvalho L.P.S."/>
            <person name="Shen B."/>
        </authorList>
    </citation>
    <scope>NUCLEOTIDE SEQUENCE [LARGE SCALE GENOMIC DNA]</scope>
    <source>
        <strain evidence="3 4">NPDC053791</strain>
    </source>
</reference>
<evidence type="ECO:0000313" key="3">
    <source>
        <dbReference type="EMBL" id="MEV4924901.1"/>
    </source>
</evidence>
<sequence length="393" mass="43632">MHPTLLPVQHDGSRGRARLAALDGLRLCAALMVVAYHYVAFDRGAWPGPTPEVFPTAHLPASYGWLGVQLFFMISGFVICMSCWGRGLGEFAVSRITRLFPAYWFSVLAVALAVCLWPVADETLRSRDVAVNLTMLQSPLGVDAVDGVYWTLWVELRFYLLFALVVAGKGLTYARAVGFCVVWGFAAAVAAKVDEPLLDQVLLPEDCWYFIAGIAFYLMHRHRPNLALWLLVAGCFLVAQHDLVAAQARAEGHMGHRVPHWPTVVLLAVFFAAMAAVALGWTRRLTHRWLTTAGALTYPLYLIHERVGWLVIRRTARDVPPAVLLPALLAGMLVTAWLVHRLVERPLAGMLRRGLQRSAAEIRAGLSGPPQDRHKITPETFQAGGWNYGRDRR</sequence>
<dbReference type="EC" id="2.3.-.-" evidence="3"/>
<accession>A0ABV3IWR4</accession>
<keyword evidence="4" id="KW-1185">Reference proteome</keyword>
<feature type="transmembrane region" description="Helical" evidence="1">
    <location>
        <begin position="147"/>
        <end position="166"/>
    </location>
</feature>
<proteinExistence type="predicted"/>
<dbReference type="PANTHER" id="PTHR23028">
    <property type="entry name" value="ACETYLTRANSFERASE"/>
    <property type="match status" value="1"/>
</dbReference>
<keyword evidence="1" id="KW-0472">Membrane</keyword>
<feature type="transmembrane region" description="Helical" evidence="1">
    <location>
        <begin position="260"/>
        <end position="281"/>
    </location>
</feature>
<keyword evidence="1" id="KW-1133">Transmembrane helix</keyword>
<dbReference type="RefSeq" id="WP_366088768.1">
    <property type="nucleotide sequence ID" value="NZ_JBFASG010000018.1"/>
</dbReference>
<name>A0ABV3IWR4_9ACTN</name>
<feature type="transmembrane region" description="Helical" evidence="1">
    <location>
        <begin position="20"/>
        <end position="41"/>
    </location>
</feature>